<name>A0ABU4BCC5_9NOCA</name>
<keyword evidence="1" id="KW-0812">Transmembrane</keyword>
<feature type="transmembrane region" description="Helical" evidence="1">
    <location>
        <begin position="33"/>
        <end position="52"/>
    </location>
</feature>
<evidence type="ECO:0000313" key="2">
    <source>
        <dbReference type="EMBL" id="MDV6261854.1"/>
    </source>
</evidence>
<sequence>MENIGRPTSSEASAALDDIDRVQRAVRDTPWPVWLYPVNAVLLGSMALTPLLADVGRIIALLTLAAVTLAVNMITGYRMGTPWALPTSRGFLAAVAVSVAFIVVALAFAQPSLPAWALILLAIAAATTYSIGSLVHYRSTRR</sequence>
<dbReference type="Proteomes" id="UP001185755">
    <property type="component" value="Unassembled WGS sequence"/>
</dbReference>
<dbReference type="RefSeq" id="WP_317564316.1">
    <property type="nucleotide sequence ID" value="NZ_JAWLJX010000002.1"/>
</dbReference>
<accession>A0ABU4BCC5</accession>
<keyword evidence="1" id="KW-1133">Transmembrane helix</keyword>
<organism evidence="2 3">
    <name type="scientific">Rhodococcoides yunnanense</name>
    <dbReference type="NCBI Taxonomy" id="278209"/>
    <lineage>
        <taxon>Bacteria</taxon>
        <taxon>Bacillati</taxon>
        <taxon>Actinomycetota</taxon>
        <taxon>Actinomycetes</taxon>
        <taxon>Mycobacteriales</taxon>
        <taxon>Nocardiaceae</taxon>
        <taxon>Rhodococcoides</taxon>
    </lineage>
</organism>
<keyword evidence="1" id="KW-0472">Membrane</keyword>
<evidence type="ECO:0000256" key="1">
    <source>
        <dbReference type="SAM" id="Phobius"/>
    </source>
</evidence>
<gene>
    <name evidence="2" type="ORF">R3P96_10910</name>
</gene>
<evidence type="ECO:0008006" key="4">
    <source>
        <dbReference type="Google" id="ProtNLM"/>
    </source>
</evidence>
<dbReference type="EMBL" id="JAWLJX010000002">
    <property type="protein sequence ID" value="MDV6261854.1"/>
    <property type="molecule type" value="Genomic_DNA"/>
</dbReference>
<proteinExistence type="predicted"/>
<protein>
    <recommendedName>
        <fullName evidence="4">Integral membrane protein</fullName>
    </recommendedName>
</protein>
<reference evidence="2 3" key="1">
    <citation type="submission" date="2023-10" db="EMBL/GenBank/DDBJ databases">
        <title>Development of a sustainable strategy for remediation of hydrocarbon-contaminated territories based on the waste exchange concept.</title>
        <authorList>
            <person name="Krivoruchko A."/>
        </authorList>
    </citation>
    <scope>NUCLEOTIDE SEQUENCE [LARGE SCALE GENOMIC DNA]</scope>
    <source>
        <strain evidence="2 3">IEGM 1323</strain>
    </source>
</reference>
<comment type="caution">
    <text evidence="2">The sequence shown here is derived from an EMBL/GenBank/DDBJ whole genome shotgun (WGS) entry which is preliminary data.</text>
</comment>
<keyword evidence="3" id="KW-1185">Reference proteome</keyword>
<evidence type="ECO:0000313" key="3">
    <source>
        <dbReference type="Proteomes" id="UP001185755"/>
    </source>
</evidence>
<feature type="transmembrane region" description="Helical" evidence="1">
    <location>
        <begin position="115"/>
        <end position="137"/>
    </location>
</feature>
<feature type="transmembrane region" description="Helical" evidence="1">
    <location>
        <begin position="91"/>
        <end position="109"/>
    </location>
</feature>
<feature type="transmembrane region" description="Helical" evidence="1">
    <location>
        <begin position="58"/>
        <end position="79"/>
    </location>
</feature>